<evidence type="ECO:0000313" key="5">
    <source>
        <dbReference type="Proteomes" id="UP000293637"/>
    </source>
</evidence>
<dbReference type="PANTHER" id="PTHR46558">
    <property type="entry name" value="TRACRIPTIONAL REGULATORY PROTEIN-RELATED-RELATED"/>
    <property type="match status" value="1"/>
</dbReference>
<feature type="transmembrane region" description="Helical" evidence="2">
    <location>
        <begin position="82"/>
        <end position="101"/>
    </location>
</feature>
<dbReference type="GO" id="GO:0003677">
    <property type="term" value="F:DNA binding"/>
    <property type="evidence" value="ECO:0007669"/>
    <property type="project" value="UniProtKB-KW"/>
</dbReference>
<evidence type="ECO:0000256" key="2">
    <source>
        <dbReference type="SAM" id="Phobius"/>
    </source>
</evidence>
<gene>
    <name evidence="4" type="ORF">EQ812_05410</name>
</gene>
<comment type="caution">
    <text evidence="4">The sequence shown here is derived from an EMBL/GenBank/DDBJ whole genome shotgun (WGS) entry which is preliminary data.</text>
</comment>
<dbReference type="Pfam" id="PF01381">
    <property type="entry name" value="HTH_3"/>
    <property type="match status" value="1"/>
</dbReference>
<keyword evidence="2" id="KW-0812">Transmembrane</keyword>
<dbReference type="CDD" id="cd00093">
    <property type="entry name" value="HTH_XRE"/>
    <property type="match status" value="1"/>
</dbReference>
<dbReference type="EMBL" id="SCHB01000003">
    <property type="protein sequence ID" value="TBW72418.1"/>
    <property type="molecule type" value="Genomic_DNA"/>
</dbReference>
<dbReference type="InterPro" id="IPR010982">
    <property type="entry name" value="Lambda_DNA-bd_dom_sf"/>
</dbReference>
<keyword evidence="2" id="KW-1133">Transmembrane helix</keyword>
<dbReference type="PANTHER" id="PTHR46558:SF15">
    <property type="entry name" value="HELIX-TURN-HELIX DOMAIN PROTEIN"/>
    <property type="match status" value="1"/>
</dbReference>
<dbReference type="SUPFAM" id="SSF103473">
    <property type="entry name" value="MFS general substrate transporter"/>
    <property type="match status" value="1"/>
</dbReference>
<keyword evidence="2" id="KW-0472">Membrane</keyword>
<dbReference type="Proteomes" id="UP000293637">
    <property type="component" value="Unassembled WGS sequence"/>
</dbReference>
<feature type="domain" description="HTH cro/C1-type" evidence="3">
    <location>
        <begin position="8"/>
        <end position="62"/>
    </location>
</feature>
<proteinExistence type="predicted"/>
<dbReference type="SMART" id="SM00530">
    <property type="entry name" value="HTH_XRE"/>
    <property type="match status" value="1"/>
</dbReference>
<organism evidence="4 5">
    <name type="scientific">Staphylococcus lugdunensis</name>
    <dbReference type="NCBI Taxonomy" id="28035"/>
    <lineage>
        <taxon>Bacteria</taxon>
        <taxon>Bacillati</taxon>
        <taxon>Bacillota</taxon>
        <taxon>Bacilli</taxon>
        <taxon>Bacillales</taxon>
        <taxon>Staphylococcaceae</taxon>
        <taxon>Staphylococcus</taxon>
    </lineage>
</organism>
<dbReference type="InterPro" id="IPR001387">
    <property type="entry name" value="Cro/C1-type_HTH"/>
</dbReference>
<name>A0A4Q9WBN0_STALU</name>
<sequence length="190" mass="22140">MINVGQQLKKYRIQQGYSQEVLAEKLYVSRQTISNWENNKSLPDIHNLLMMCSLFNVSLDDLVKGDVYQMDREVVRKEMNKWTWCMLVTFVIAAVLIGPMIHYFSWLGLFIILILYMVGLFASIRIDRLKYKHNMENADRIIAFMNGEDPNKVQVTKKRELFTSALAFICFVGSIMIIVLASLWLTDVFL</sequence>
<feature type="transmembrane region" description="Helical" evidence="2">
    <location>
        <begin position="107"/>
        <end position="126"/>
    </location>
</feature>
<dbReference type="InterPro" id="IPR036259">
    <property type="entry name" value="MFS_trans_sf"/>
</dbReference>
<dbReference type="PROSITE" id="PS50943">
    <property type="entry name" value="HTH_CROC1"/>
    <property type="match status" value="1"/>
</dbReference>
<feature type="transmembrane region" description="Helical" evidence="2">
    <location>
        <begin position="161"/>
        <end position="185"/>
    </location>
</feature>
<keyword evidence="1" id="KW-0238">DNA-binding</keyword>
<dbReference type="AlphaFoldDB" id="A0A4Q9WBN0"/>
<reference evidence="4 5" key="1">
    <citation type="journal article" date="2019" name="Sci. Transl. Med.">
        <title>Quorum sensing between bacterial species on the skin protects against epidermal injury in atopic dermatitis.</title>
        <authorList>
            <person name="Williams M.R."/>
        </authorList>
    </citation>
    <scope>NUCLEOTIDE SEQUENCE [LARGE SCALE GENOMIC DNA]</scope>
    <source>
        <strain evidence="4 5">E7</strain>
    </source>
</reference>
<evidence type="ECO:0000256" key="1">
    <source>
        <dbReference type="ARBA" id="ARBA00023125"/>
    </source>
</evidence>
<evidence type="ECO:0000313" key="4">
    <source>
        <dbReference type="EMBL" id="TBW72418.1"/>
    </source>
</evidence>
<accession>A0A4Q9WBN0</accession>
<evidence type="ECO:0000259" key="3">
    <source>
        <dbReference type="PROSITE" id="PS50943"/>
    </source>
</evidence>
<protein>
    <submittedName>
        <fullName evidence="4">XRE family transcriptional regulator</fullName>
    </submittedName>
</protein>
<dbReference type="SUPFAM" id="SSF47413">
    <property type="entry name" value="lambda repressor-like DNA-binding domains"/>
    <property type="match status" value="1"/>
</dbReference>
<dbReference type="Gene3D" id="1.10.260.40">
    <property type="entry name" value="lambda repressor-like DNA-binding domains"/>
    <property type="match status" value="1"/>
</dbReference>